<keyword evidence="4" id="KW-0493">Microtubule</keyword>
<name>R0L8M4_ANAPL</name>
<dbReference type="InterPro" id="IPR036525">
    <property type="entry name" value="Tubulin/FtsZ_GTPase_sf"/>
</dbReference>
<dbReference type="Gene3D" id="3.40.50.1440">
    <property type="entry name" value="Tubulin/FtsZ, GTPase domain"/>
    <property type="match status" value="1"/>
</dbReference>
<dbReference type="SUPFAM" id="SSF52490">
    <property type="entry name" value="Tubulin nucleotide-binding domain-like"/>
    <property type="match status" value="1"/>
</dbReference>
<keyword evidence="3" id="KW-0963">Cytoplasm</keyword>
<dbReference type="GO" id="GO:0005874">
    <property type="term" value="C:microtubule"/>
    <property type="evidence" value="ECO:0007669"/>
    <property type="project" value="UniProtKB-KW"/>
</dbReference>
<evidence type="ECO:0000256" key="1">
    <source>
        <dbReference type="ARBA" id="ARBA00004496"/>
    </source>
</evidence>
<comment type="subcellular location">
    <subcellularLocation>
        <location evidence="1">Cytoplasm</location>
    </subcellularLocation>
</comment>
<proteinExistence type="inferred from homology"/>
<evidence type="ECO:0000256" key="5">
    <source>
        <dbReference type="ARBA" id="ARBA00022741"/>
    </source>
</evidence>
<feature type="non-terminal residue" evidence="7">
    <location>
        <position position="69"/>
    </location>
</feature>
<evidence type="ECO:0000256" key="3">
    <source>
        <dbReference type="ARBA" id="ARBA00022490"/>
    </source>
</evidence>
<organism evidence="7 8">
    <name type="scientific">Anas platyrhynchos</name>
    <name type="common">Mallard</name>
    <name type="synonym">Anas boschas</name>
    <dbReference type="NCBI Taxonomy" id="8839"/>
    <lineage>
        <taxon>Eukaryota</taxon>
        <taxon>Metazoa</taxon>
        <taxon>Chordata</taxon>
        <taxon>Craniata</taxon>
        <taxon>Vertebrata</taxon>
        <taxon>Euteleostomi</taxon>
        <taxon>Archelosauria</taxon>
        <taxon>Archosauria</taxon>
        <taxon>Dinosauria</taxon>
        <taxon>Saurischia</taxon>
        <taxon>Theropoda</taxon>
        <taxon>Coelurosauria</taxon>
        <taxon>Aves</taxon>
        <taxon>Neognathae</taxon>
        <taxon>Galloanserae</taxon>
        <taxon>Anseriformes</taxon>
        <taxon>Anatidae</taxon>
        <taxon>Anatinae</taxon>
        <taxon>Anas</taxon>
    </lineage>
</organism>
<evidence type="ECO:0000256" key="4">
    <source>
        <dbReference type="ARBA" id="ARBA00022701"/>
    </source>
</evidence>
<dbReference type="AlphaFoldDB" id="R0L8M4"/>
<evidence type="ECO:0000256" key="6">
    <source>
        <dbReference type="ARBA" id="ARBA00023134"/>
    </source>
</evidence>
<keyword evidence="6" id="KW-0342">GTP-binding</keyword>
<dbReference type="Proteomes" id="UP000296049">
    <property type="component" value="Unassembled WGS sequence"/>
</dbReference>
<dbReference type="PRINTS" id="PR01161">
    <property type="entry name" value="TUBULIN"/>
</dbReference>
<evidence type="ECO:0000313" key="8">
    <source>
        <dbReference type="Proteomes" id="UP000296049"/>
    </source>
</evidence>
<dbReference type="GO" id="GO:0005737">
    <property type="term" value="C:cytoplasm"/>
    <property type="evidence" value="ECO:0007669"/>
    <property type="project" value="UniProtKB-SubCell"/>
</dbReference>
<dbReference type="InterPro" id="IPR000217">
    <property type="entry name" value="Tubulin"/>
</dbReference>
<keyword evidence="8" id="KW-1185">Reference proteome</keyword>
<reference evidence="8" key="1">
    <citation type="journal article" date="2013" name="Nat. Genet.">
        <title>The duck genome and transcriptome provide insight into an avian influenza virus reservoir species.</title>
        <authorList>
            <person name="Huang Y."/>
            <person name="Li Y."/>
            <person name="Burt D.W."/>
            <person name="Chen H."/>
            <person name="Zhang Y."/>
            <person name="Qian W."/>
            <person name="Kim H."/>
            <person name="Gan S."/>
            <person name="Zhao Y."/>
            <person name="Li J."/>
            <person name="Yi K."/>
            <person name="Feng H."/>
            <person name="Zhu P."/>
            <person name="Li B."/>
            <person name="Liu Q."/>
            <person name="Fairley S."/>
            <person name="Magor K.E."/>
            <person name="Du Z."/>
            <person name="Hu X."/>
            <person name="Goodman L."/>
            <person name="Tafer H."/>
            <person name="Vignal A."/>
            <person name="Lee T."/>
            <person name="Kim K.W."/>
            <person name="Sheng Z."/>
            <person name="An Y."/>
            <person name="Searle S."/>
            <person name="Herrero J."/>
            <person name="Groenen M.A."/>
            <person name="Crooijmans R.P."/>
            <person name="Faraut T."/>
            <person name="Cai Q."/>
            <person name="Webster R.G."/>
            <person name="Aldridge J.R."/>
            <person name="Warren W.C."/>
            <person name="Bartschat S."/>
            <person name="Kehr S."/>
            <person name="Marz M."/>
            <person name="Stadler P.F."/>
            <person name="Smith J."/>
            <person name="Kraus R.H."/>
            <person name="Zhao Y."/>
            <person name="Ren L."/>
            <person name="Fei J."/>
            <person name="Morisson M."/>
            <person name="Kaiser P."/>
            <person name="Griffin D.K."/>
            <person name="Rao M."/>
            <person name="Pitel F."/>
            <person name="Wang J."/>
            <person name="Li N."/>
        </authorList>
    </citation>
    <scope>NUCLEOTIDE SEQUENCE [LARGE SCALE GENOMIC DNA]</scope>
</reference>
<dbReference type="GO" id="GO:0007017">
    <property type="term" value="P:microtubule-based process"/>
    <property type="evidence" value="ECO:0007669"/>
    <property type="project" value="InterPro"/>
</dbReference>
<comment type="similarity">
    <text evidence="2">Belongs to the tubulin family.</text>
</comment>
<keyword evidence="5" id="KW-0547">Nucleotide-binding</keyword>
<protein>
    <submittedName>
        <fullName evidence="7">Tubulin alpha chain</fullName>
    </submittedName>
</protein>
<evidence type="ECO:0000256" key="2">
    <source>
        <dbReference type="ARBA" id="ARBA00009636"/>
    </source>
</evidence>
<dbReference type="PANTHER" id="PTHR11588">
    <property type="entry name" value="TUBULIN"/>
    <property type="match status" value="1"/>
</dbReference>
<gene>
    <name evidence="7" type="ORF">Anapl_12142</name>
</gene>
<dbReference type="GO" id="GO:0005525">
    <property type="term" value="F:GTP binding"/>
    <property type="evidence" value="ECO:0007669"/>
    <property type="project" value="UniProtKB-KW"/>
</dbReference>
<dbReference type="EMBL" id="KB743013">
    <property type="protein sequence ID" value="EOB01969.1"/>
    <property type="molecule type" value="Genomic_DNA"/>
</dbReference>
<evidence type="ECO:0000313" key="7">
    <source>
        <dbReference type="EMBL" id="EOB01969.1"/>
    </source>
</evidence>
<accession>R0L8M4</accession>
<feature type="non-terminal residue" evidence="7">
    <location>
        <position position="1"/>
    </location>
</feature>
<sequence length="69" mass="7542">DSSFGTFFSETDSGKHVPRAMLVGLEPTTIAEAWTGMYCPLVYLEQPINGKEDAANSCVQGYYTTGKEM</sequence>